<accession>A0A975EQC1</accession>
<organism evidence="1 2">
    <name type="scientific">Cognatishimia activa</name>
    <dbReference type="NCBI Taxonomy" id="1715691"/>
    <lineage>
        <taxon>Bacteria</taxon>
        <taxon>Pseudomonadati</taxon>
        <taxon>Pseudomonadota</taxon>
        <taxon>Alphaproteobacteria</taxon>
        <taxon>Rhodobacterales</taxon>
        <taxon>Paracoccaceae</taxon>
        <taxon>Cognatishimia</taxon>
    </lineage>
</organism>
<evidence type="ECO:0000313" key="1">
    <source>
        <dbReference type="EMBL" id="QTN36243.1"/>
    </source>
</evidence>
<evidence type="ECO:0000313" key="2">
    <source>
        <dbReference type="Proteomes" id="UP000665026"/>
    </source>
</evidence>
<proteinExistence type="predicted"/>
<dbReference type="KEGG" id="cact:HZ995_01590"/>
<dbReference type="EMBL" id="CP060010">
    <property type="protein sequence ID" value="QTN36243.1"/>
    <property type="molecule type" value="Genomic_DNA"/>
</dbReference>
<protein>
    <submittedName>
        <fullName evidence="1">Uncharacterized protein</fullName>
    </submittedName>
</protein>
<sequence>MAIAIASGKVGYVLMRGDHLIDWKISRAAAETPEKMRDVVTHWLTQNCPELVVTERINAYSRKSDSTHALIAAAQDAIECAGLKHTAKLRRQSHANKYDEIAHLAERFPAIAPWAPERRKFYDPEPLNTILFEALSLAVQD</sequence>
<dbReference type="Proteomes" id="UP000665026">
    <property type="component" value="Chromosome"/>
</dbReference>
<name>A0A975EQC1_9RHOB</name>
<reference evidence="1" key="1">
    <citation type="submission" date="2020-07" db="EMBL/GenBank/DDBJ databases">
        <title>Genome sequences of bacteria associated with the marine, planktonic diatom Thalassiosira profunda strain ECT2AJA-044.</title>
        <authorList>
            <person name="Gargas C.B."/>
            <person name="Roberts W.R."/>
            <person name="Alverson A.J."/>
        </authorList>
    </citation>
    <scope>NUCLEOTIDE SEQUENCE</scope>
    <source>
        <strain evidence="1">ECT2AJA-044</strain>
    </source>
</reference>
<gene>
    <name evidence="1" type="ORF">HZ995_01590</name>
</gene>
<dbReference type="AlphaFoldDB" id="A0A975EQC1"/>
<dbReference type="RefSeq" id="WP_209356947.1">
    <property type="nucleotide sequence ID" value="NZ_CP060010.1"/>
</dbReference>